<dbReference type="OrthoDB" id="3174546at2"/>
<gene>
    <name evidence="3" type="ORF">EAH80_18110</name>
</gene>
<proteinExistence type="inferred from homology"/>
<dbReference type="InterPro" id="IPR006016">
    <property type="entry name" value="UspA"/>
</dbReference>
<reference evidence="3 4" key="1">
    <citation type="journal article" date="2019" name="Environ. Microbiol.">
        <title>Species interactions and distinct microbial communities in high Arctic permafrost affected cryosols are associated with the CH4 and CO2 gas fluxes.</title>
        <authorList>
            <person name="Altshuler I."/>
            <person name="Hamel J."/>
            <person name="Turney S."/>
            <person name="Magnuson E."/>
            <person name="Levesque R."/>
            <person name="Greer C."/>
            <person name="Whyte L.G."/>
        </authorList>
    </citation>
    <scope>NUCLEOTIDE SEQUENCE [LARGE SCALE GENOMIC DNA]</scope>
    <source>
        <strain evidence="3 4">S5.20</strain>
    </source>
</reference>
<dbReference type="Pfam" id="PF00582">
    <property type="entry name" value="Usp"/>
    <property type="match status" value="2"/>
</dbReference>
<accession>A0A502E578</accession>
<dbReference type="AlphaFoldDB" id="A0A502E578"/>
<dbReference type="SUPFAM" id="SSF52402">
    <property type="entry name" value="Adenine nucleotide alpha hydrolases-like"/>
    <property type="match status" value="2"/>
</dbReference>
<sequence length="288" mass="30985">MQDTHRPPSVVVGIDGSRAGVTAALWAVDEAVDRDVPLRLLYAIEPNTESDERPELAAQRLATAELAVRYAFAAVEATNEPVKIEVEILQGKPSVTLLEASRDAAMLCVGAIGLKHTTMGRLGSTAATLASSAHCPVAIVRGTETGILPPRPVVVEIDEMISSTDVLQIGITQARLRGAPLRVLTTWQSHFTDIHDAHAVTDGNRRAKAQLDRRLAWWVRRNPDVDIKSVVAHCSTLNYLAHNAKNIQLVVVGRERVRGLGDVVGSAVEVALHDTGCSVLVCESRNAL</sequence>
<dbReference type="PANTHER" id="PTHR46268">
    <property type="entry name" value="STRESS RESPONSE PROTEIN NHAX"/>
    <property type="match status" value="1"/>
</dbReference>
<dbReference type="Proteomes" id="UP000320095">
    <property type="component" value="Unassembled WGS sequence"/>
</dbReference>
<evidence type="ECO:0000259" key="2">
    <source>
        <dbReference type="Pfam" id="PF00582"/>
    </source>
</evidence>
<evidence type="ECO:0000313" key="3">
    <source>
        <dbReference type="EMBL" id="TPG32875.1"/>
    </source>
</evidence>
<evidence type="ECO:0000313" key="4">
    <source>
        <dbReference type="Proteomes" id="UP000320095"/>
    </source>
</evidence>
<dbReference type="PRINTS" id="PR01438">
    <property type="entry name" value="UNVRSLSTRESS"/>
</dbReference>
<comment type="caution">
    <text evidence="3">The sequence shown here is derived from an EMBL/GenBank/DDBJ whole genome shotgun (WGS) entry which is preliminary data.</text>
</comment>
<organism evidence="3 4">
    <name type="scientific">Mycolicibacterium hodleri</name>
    <dbReference type="NCBI Taxonomy" id="49897"/>
    <lineage>
        <taxon>Bacteria</taxon>
        <taxon>Bacillati</taxon>
        <taxon>Actinomycetota</taxon>
        <taxon>Actinomycetes</taxon>
        <taxon>Mycobacteriales</taxon>
        <taxon>Mycobacteriaceae</taxon>
        <taxon>Mycolicibacterium</taxon>
    </lineage>
</organism>
<keyword evidence="4" id="KW-1185">Reference proteome</keyword>
<dbReference type="EMBL" id="RCZG01000007">
    <property type="protein sequence ID" value="TPG32875.1"/>
    <property type="molecule type" value="Genomic_DNA"/>
</dbReference>
<feature type="domain" description="UspA" evidence="2">
    <location>
        <begin position="10"/>
        <end position="141"/>
    </location>
</feature>
<name>A0A502E578_9MYCO</name>
<feature type="domain" description="UspA" evidence="2">
    <location>
        <begin position="151"/>
        <end position="282"/>
    </location>
</feature>
<dbReference type="RefSeq" id="WP_140693780.1">
    <property type="nucleotide sequence ID" value="NZ_RCZG01000007.1"/>
</dbReference>
<dbReference type="InterPro" id="IPR006015">
    <property type="entry name" value="Universal_stress_UspA"/>
</dbReference>
<dbReference type="PANTHER" id="PTHR46268:SF6">
    <property type="entry name" value="UNIVERSAL STRESS PROTEIN UP12"/>
    <property type="match status" value="1"/>
</dbReference>
<comment type="similarity">
    <text evidence="1">Belongs to the universal stress protein A family.</text>
</comment>
<dbReference type="InterPro" id="IPR014729">
    <property type="entry name" value="Rossmann-like_a/b/a_fold"/>
</dbReference>
<dbReference type="Gene3D" id="3.40.50.620">
    <property type="entry name" value="HUPs"/>
    <property type="match status" value="2"/>
</dbReference>
<protein>
    <submittedName>
        <fullName evidence="3">Universal stress protein</fullName>
    </submittedName>
</protein>
<evidence type="ECO:0000256" key="1">
    <source>
        <dbReference type="ARBA" id="ARBA00008791"/>
    </source>
</evidence>